<evidence type="ECO:0000313" key="2">
    <source>
        <dbReference type="EMBL" id="VDI48094.1"/>
    </source>
</evidence>
<protein>
    <submittedName>
        <fullName evidence="2">Uncharacterized protein</fullName>
    </submittedName>
</protein>
<reference evidence="2" key="1">
    <citation type="submission" date="2018-11" db="EMBL/GenBank/DDBJ databases">
        <authorList>
            <person name="Alioto T."/>
            <person name="Alioto T."/>
        </authorList>
    </citation>
    <scope>NUCLEOTIDE SEQUENCE</scope>
</reference>
<proteinExistence type="predicted"/>
<name>A0A8B6FGC8_MYTGA</name>
<accession>A0A8B6FGC8</accession>
<dbReference type="EMBL" id="UYJE01006696">
    <property type="protein sequence ID" value="VDI48094.1"/>
    <property type="molecule type" value="Genomic_DNA"/>
</dbReference>
<dbReference type="Proteomes" id="UP000596742">
    <property type="component" value="Unassembled WGS sequence"/>
</dbReference>
<keyword evidence="3" id="KW-1185">Reference proteome</keyword>
<feature type="coiled-coil region" evidence="1">
    <location>
        <begin position="17"/>
        <end position="51"/>
    </location>
</feature>
<keyword evidence="1" id="KW-0175">Coiled coil</keyword>
<evidence type="ECO:0000256" key="1">
    <source>
        <dbReference type="SAM" id="Coils"/>
    </source>
</evidence>
<comment type="caution">
    <text evidence="2">The sequence shown here is derived from an EMBL/GenBank/DDBJ whole genome shotgun (WGS) entry which is preliminary data.</text>
</comment>
<dbReference type="AlphaFoldDB" id="A0A8B6FGC8"/>
<organism evidence="2 3">
    <name type="scientific">Mytilus galloprovincialis</name>
    <name type="common">Mediterranean mussel</name>
    <dbReference type="NCBI Taxonomy" id="29158"/>
    <lineage>
        <taxon>Eukaryota</taxon>
        <taxon>Metazoa</taxon>
        <taxon>Spiralia</taxon>
        <taxon>Lophotrochozoa</taxon>
        <taxon>Mollusca</taxon>
        <taxon>Bivalvia</taxon>
        <taxon>Autobranchia</taxon>
        <taxon>Pteriomorphia</taxon>
        <taxon>Mytilida</taxon>
        <taxon>Mytiloidea</taxon>
        <taxon>Mytilidae</taxon>
        <taxon>Mytilinae</taxon>
        <taxon>Mytilus</taxon>
    </lineage>
</organism>
<gene>
    <name evidence="2" type="ORF">MGAL_10B088681</name>
</gene>
<evidence type="ECO:0000313" key="3">
    <source>
        <dbReference type="Proteomes" id="UP000596742"/>
    </source>
</evidence>
<sequence length="229" mass="26156">MRKSIDDLLTNVEQNLLDDLECKHSELNSEIVNLVQQMEQQASKINQMQSEYTKLTQYPTDLQMYFGMKEIEKATSQAAKYIDDLERDDHFYEKNIQVRILVQIDLNFNQFNKINYTVAVALGAANRTTLVDVEKNELIQEIQISHYSTGVASDGKVLVTSCADKSTNVNLNEMSHTILNGLKASHISLFQGHIYGTIWQESKVSCYKSTGELLWTFKHDDIEIPRGIS</sequence>